<keyword evidence="3 7" id="KW-0812">Transmembrane</keyword>
<comment type="cofactor">
    <cofactor evidence="7">
        <name>FMN</name>
        <dbReference type="ChEBI" id="CHEBI:58210"/>
    </cofactor>
    <text evidence="7">Binds 1 FMN per subunit.</text>
</comment>
<keyword evidence="5 7" id="KW-0408">Iron</keyword>
<feature type="transmembrane region" description="Helical" evidence="7">
    <location>
        <begin position="47"/>
        <end position="67"/>
    </location>
</feature>
<evidence type="ECO:0000313" key="9">
    <source>
        <dbReference type="EMBL" id="GAA5503695.1"/>
    </source>
</evidence>
<evidence type="ECO:0000313" key="10">
    <source>
        <dbReference type="Proteomes" id="UP001458946"/>
    </source>
</evidence>
<keyword evidence="7" id="KW-0479">Metal-binding</keyword>
<keyword evidence="10" id="KW-1185">Reference proteome</keyword>
<dbReference type="PANTHER" id="PTHR36964">
    <property type="entry name" value="PROTEIN-METHIONINE-SULFOXIDE REDUCTASE HEME-BINDING SUBUNIT MSRQ"/>
    <property type="match status" value="1"/>
</dbReference>
<feature type="transmembrane region" description="Helical" evidence="7">
    <location>
        <begin position="173"/>
        <end position="190"/>
    </location>
</feature>
<comment type="subunit">
    <text evidence="7">Heterodimer of a catalytic subunit (MsrP) and a heme-binding subunit (MsrQ).</text>
</comment>
<dbReference type="HAMAP" id="MF_01207">
    <property type="entry name" value="MsrQ"/>
    <property type="match status" value="1"/>
</dbReference>
<dbReference type="RefSeq" id="WP_353543677.1">
    <property type="nucleotide sequence ID" value="NZ_BAABRN010000061.1"/>
</dbReference>
<comment type="cofactor">
    <cofactor evidence="7">
        <name>heme b</name>
        <dbReference type="ChEBI" id="CHEBI:60344"/>
    </cofactor>
    <text evidence="7">Binds 1 heme b (iron(II)-protoporphyrin IX) group per subunit.</text>
</comment>
<feature type="transmembrane region" description="Helical" evidence="7">
    <location>
        <begin position="112"/>
        <end position="130"/>
    </location>
</feature>
<evidence type="ECO:0000259" key="8">
    <source>
        <dbReference type="Pfam" id="PF01794"/>
    </source>
</evidence>
<evidence type="ECO:0000256" key="6">
    <source>
        <dbReference type="ARBA" id="ARBA00023136"/>
    </source>
</evidence>
<dbReference type="InterPro" id="IPR013130">
    <property type="entry name" value="Fe3_Rdtase_TM_dom"/>
</dbReference>
<name>A0ABP9VGI0_9DEIO</name>
<organism evidence="9 10">
    <name type="scientific">Deinococcus xinjiangensis</name>
    <dbReference type="NCBI Taxonomy" id="457454"/>
    <lineage>
        <taxon>Bacteria</taxon>
        <taxon>Thermotogati</taxon>
        <taxon>Deinococcota</taxon>
        <taxon>Deinococci</taxon>
        <taxon>Deinococcales</taxon>
        <taxon>Deinococcaceae</taxon>
        <taxon>Deinococcus</taxon>
    </lineage>
</organism>
<feature type="domain" description="Ferric oxidoreductase" evidence="8">
    <location>
        <begin position="46"/>
        <end position="159"/>
    </location>
</feature>
<feature type="transmembrane region" description="Helical" evidence="7">
    <location>
        <begin position="151"/>
        <end position="167"/>
    </location>
</feature>
<keyword evidence="7" id="KW-0349">Heme</keyword>
<evidence type="ECO:0000256" key="4">
    <source>
        <dbReference type="ARBA" id="ARBA00022989"/>
    </source>
</evidence>
<feature type="transmembrane region" description="Helical" evidence="7">
    <location>
        <begin position="79"/>
        <end position="96"/>
    </location>
</feature>
<comment type="function">
    <text evidence="7">Part of the MsrPQ system that repairs oxidized cell envelope proteins containing methionine sulfoxide residues (Met-O), using respiratory chain electrons. Thus protects these proteins from oxidative-stress damage caused by reactive species of oxygen and chlorine. MsrPQ is essential for the maintenance of envelope integrity under bleach stress, rescuing a wide series of structurally unrelated cell envelope proteins from methionine oxidation. MsrQ provides electrons for reduction to the reductase catalytic subunit MsrP, using the quinone pool of the respiratory chain.</text>
</comment>
<evidence type="ECO:0000256" key="5">
    <source>
        <dbReference type="ARBA" id="ARBA00023004"/>
    </source>
</evidence>
<keyword evidence="7" id="KW-0285">Flavoprotein</keyword>
<dbReference type="InterPro" id="IPR022837">
    <property type="entry name" value="MsrQ-like"/>
</dbReference>
<evidence type="ECO:0000256" key="7">
    <source>
        <dbReference type="HAMAP-Rule" id="MF_01207"/>
    </source>
</evidence>
<evidence type="ECO:0000256" key="2">
    <source>
        <dbReference type="ARBA" id="ARBA00022448"/>
    </source>
</evidence>
<keyword evidence="7" id="KW-1003">Cell membrane</keyword>
<protein>
    <recommendedName>
        <fullName evidence="7">Protein-methionine-sulfoxide reductase heme-binding subunit MsrQ</fullName>
    </recommendedName>
    <alternativeName>
        <fullName evidence="7">Flavocytochrome MsrQ</fullName>
    </alternativeName>
</protein>
<gene>
    <name evidence="7 9" type="primary">msrQ</name>
    <name evidence="9" type="ORF">Dxin01_03455</name>
</gene>
<dbReference type="Proteomes" id="UP001458946">
    <property type="component" value="Unassembled WGS sequence"/>
</dbReference>
<dbReference type="Pfam" id="PF01794">
    <property type="entry name" value="Ferric_reduct"/>
    <property type="match status" value="1"/>
</dbReference>
<keyword evidence="2 7" id="KW-0813">Transport</keyword>
<feature type="transmembrane region" description="Helical" evidence="7">
    <location>
        <begin position="7"/>
        <end position="27"/>
    </location>
</feature>
<comment type="similarity">
    <text evidence="7">Belongs to the MsrQ family.</text>
</comment>
<dbReference type="PANTHER" id="PTHR36964:SF1">
    <property type="entry name" value="PROTEIN-METHIONINE-SULFOXIDE REDUCTASE HEME-BINDING SUBUNIT MSRQ"/>
    <property type="match status" value="1"/>
</dbReference>
<reference evidence="9 10" key="1">
    <citation type="submission" date="2024-02" db="EMBL/GenBank/DDBJ databases">
        <title>Deinococcus xinjiangensis NBRC 107630.</title>
        <authorList>
            <person name="Ichikawa N."/>
            <person name="Katano-Makiyama Y."/>
            <person name="Hidaka K."/>
        </authorList>
    </citation>
    <scope>NUCLEOTIDE SEQUENCE [LARGE SCALE GENOMIC DNA]</scope>
    <source>
        <strain evidence="9 10">NBRC 107630</strain>
    </source>
</reference>
<comment type="caution">
    <text evidence="9">The sequence shown here is derived from an EMBL/GenBank/DDBJ whole genome shotgun (WGS) entry which is preliminary data.</text>
</comment>
<comment type="subcellular location">
    <subcellularLocation>
        <location evidence="7">Cell membrane</location>
        <topology evidence="7">Multi-pass membrane protein</topology>
    </subcellularLocation>
    <subcellularLocation>
        <location evidence="1">Membrane</location>
        <topology evidence="1">Multi-pass membrane protein</topology>
    </subcellularLocation>
</comment>
<keyword evidence="7" id="KW-0249">Electron transport</keyword>
<proteinExistence type="inferred from homology"/>
<sequence length="202" mass="21741">MRRQGNLSWLPPAVYVGGLLPAAVLLWDAANGLLGANPIKQATHQTGQLAIILLLLSLACTPLRRVLGLTWPARIRKALGLLAFFYAALHFGIYLLDQGFSLGAIAEDVLERPFVTAGLAALLLLLPLALTSTPRSVAQLGFARWTRLHRLVYLAAGLGALHYWWGVKKDHTGPLLVALLLLVLLAARAIKKTPEKGGPQGL</sequence>
<keyword evidence="7" id="KW-0288">FMN</keyword>
<keyword evidence="4 7" id="KW-1133">Transmembrane helix</keyword>
<evidence type="ECO:0000256" key="3">
    <source>
        <dbReference type="ARBA" id="ARBA00022692"/>
    </source>
</evidence>
<dbReference type="EMBL" id="BAABRN010000061">
    <property type="protein sequence ID" value="GAA5503695.1"/>
    <property type="molecule type" value="Genomic_DNA"/>
</dbReference>
<keyword evidence="6 7" id="KW-0472">Membrane</keyword>
<accession>A0ABP9VGI0</accession>
<evidence type="ECO:0000256" key="1">
    <source>
        <dbReference type="ARBA" id="ARBA00004141"/>
    </source>
</evidence>